<evidence type="ECO:0000313" key="2">
    <source>
        <dbReference type="Proteomes" id="UP000075544"/>
    </source>
</evidence>
<reference evidence="1 2" key="1">
    <citation type="journal article" date="2016" name="Sci. Rep.">
        <title>Genomic and phenotypic characterization of the species Acinetobacter venetianus.</title>
        <authorList>
            <person name="Fondi M."/>
            <person name="Maida I."/>
            <person name="Perrin E."/>
            <person name="Orlandini V."/>
            <person name="La Torre L."/>
            <person name="Bosi E."/>
            <person name="Negroni A."/>
            <person name="Zanaroli G."/>
            <person name="Fava F."/>
            <person name="Decorosi F."/>
            <person name="Giovannetti L."/>
            <person name="Viti C."/>
            <person name="Vaneechoutte M."/>
            <person name="Dijkshoorn L."/>
            <person name="Fani R."/>
        </authorList>
    </citation>
    <scope>NUCLEOTIDE SEQUENCE [LARGE SCALE GENOMIC DNA]</scope>
    <source>
        <strain evidence="1 2">LUH13518</strain>
    </source>
</reference>
<sequence>MNNNNSVEKIESNLVTREATQADDAALRALIAVPMTTKGVQISFQREPSYFKASDILYRNKLHVVIEDTITSEKVACYSNGYRPCFVNQKITNLRYASDLRVDPNYRGKSLVKKLGAHVRQTMFEPNYSQMIIFDDNHAARATMQTSKTGMPDYYDEGLIETLTLTDLGNTKNVTSFINKTEQQQASNQLRSCTAQIEHIQQMNNFIAEMSAYFNFIPAYDFNELTEDHTYFSGIRLSDFQLYFQNDKLVGMFGLWDQHSVKQTKILHYSSLIGFFRPIYNLSTRITKTMPLPKLGDSVKYHVLHTLLCDPNKLHLHHQMLKDAHQKSKALGVGVISFTLSHKDPRHQLNQFYKGERLTGMHGFISFEGDPRPNFDQNLIPYFEVGRI</sequence>
<dbReference type="InterPro" id="IPR016181">
    <property type="entry name" value="Acyl_CoA_acyltransferase"/>
</dbReference>
<name>A0A150HT89_9GAMM</name>
<dbReference type="Gene3D" id="3.40.630.30">
    <property type="match status" value="1"/>
</dbReference>
<evidence type="ECO:0008006" key="3">
    <source>
        <dbReference type="Google" id="ProtNLM"/>
    </source>
</evidence>
<dbReference type="Proteomes" id="UP000075544">
    <property type="component" value="Unassembled WGS sequence"/>
</dbReference>
<dbReference type="EMBL" id="JRHX01000063">
    <property type="protein sequence ID" value="KXZ69994.1"/>
    <property type="molecule type" value="Genomic_DNA"/>
</dbReference>
<dbReference type="SUPFAM" id="SSF55729">
    <property type="entry name" value="Acyl-CoA N-acyltransferases (Nat)"/>
    <property type="match status" value="1"/>
</dbReference>
<protein>
    <recommendedName>
        <fullName evidence="3">N-acetyltransferase domain-containing protein</fullName>
    </recommendedName>
</protein>
<organism evidence="1 2">
    <name type="scientific">Acinetobacter venetianus</name>
    <dbReference type="NCBI Taxonomy" id="52133"/>
    <lineage>
        <taxon>Bacteria</taxon>
        <taxon>Pseudomonadati</taxon>
        <taxon>Pseudomonadota</taxon>
        <taxon>Gammaproteobacteria</taxon>
        <taxon>Moraxellales</taxon>
        <taxon>Moraxellaceae</taxon>
        <taxon>Acinetobacter</taxon>
    </lineage>
</organism>
<evidence type="ECO:0000313" key="1">
    <source>
        <dbReference type="EMBL" id="KXZ69994.1"/>
    </source>
</evidence>
<gene>
    <name evidence="1" type="ORF">AVENLUH13518_02104</name>
</gene>
<dbReference type="AlphaFoldDB" id="A0A150HT89"/>
<proteinExistence type="predicted"/>
<dbReference type="RefSeq" id="WP_061524963.1">
    <property type="nucleotide sequence ID" value="NZ_JRHX01000063.1"/>
</dbReference>
<accession>A0A150HT89</accession>
<dbReference type="PATRIC" id="fig|52133.19.peg.2138"/>
<comment type="caution">
    <text evidence="1">The sequence shown here is derived from an EMBL/GenBank/DDBJ whole genome shotgun (WGS) entry which is preliminary data.</text>
</comment>